<keyword evidence="3" id="KW-1185">Reference proteome</keyword>
<evidence type="ECO:0000313" key="3">
    <source>
        <dbReference type="Proteomes" id="UP000596311"/>
    </source>
</evidence>
<dbReference type="Pfam" id="PF13649">
    <property type="entry name" value="Methyltransf_25"/>
    <property type="match status" value="1"/>
</dbReference>
<sequence>MTDASETAEATEAATRASYDTVAAAYEQLLRAELDARPLERALLAAFAELVRGPESGPVADLGCGPGRITAHLATLGLDAYGIDLSPGMIAVARERHPHLRFEEGTMGALALGDGKLSGAVAWYSTVHMGPDLLPGVFAEIHRALAPGGRLLLAYKAGERVRHLDHAYGHPLSLDVYWVPPGEVEGLLRAAGFAVEARVTRRPDAGDGPRAGEQGFVLARKPVAGSEAGALS</sequence>
<evidence type="ECO:0000259" key="1">
    <source>
        <dbReference type="Pfam" id="PF13649"/>
    </source>
</evidence>
<name>A0ABX7EGG5_9ACTN</name>
<keyword evidence="2" id="KW-0489">Methyltransferase</keyword>
<dbReference type="InterPro" id="IPR050508">
    <property type="entry name" value="Methyltransf_Superfamily"/>
</dbReference>
<dbReference type="PANTHER" id="PTHR42912">
    <property type="entry name" value="METHYLTRANSFERASE"/>
    <property type="match status" value="1"/>
</dbReference>
<organism evidence="2 3">
    <name type="scientific">Streptomyces koyangensis</name>
    <dbReference type="NCBI Taxonomy" id="188770"/>
    <lineage>
        <taxon>Bacteria</taxon>
        <taxon>Bacillati</taxon>
        <taxon>Actinomycetota</taxon>
        <taxon>Actinomycetes</taxon>
        <taxon>Kitasatosporales</taxon>
        <taxon>Streptomycetaceae</taxon>
        <taxon>Streptomyces</taxon>
        <taxon>Streptomyces aurantiacus group</taxon>
    </lineage>
</organism>
<feature type="domain" description="Methyltransferase" evidence="1">
    <location>
        <begin position="59"/>
        <end position="149"/>
    </location>
</feature>
<dbReference type="Gene3D" id="3.40.50.150">
    <property type="entry name" value="Vaccinia Virus protein VP39"/>
    <property type="match status" value="1"/>
</dbReference>
<gene>
    <name evidence="2" type="ORF">G9U55_16935</name>
</gene>
<protein>
    <submittedName>
        <fullName evidence="2">Methyltransferase domain-containing protein</fullName>
    </submittedName>
</protein>
<accession>A0ABX7EGG5</accession>
<reference evidence="2 3" key="1">
    <citation type="submission" date="2020-03" db="EMBL/GenBank/DDBJ databases">
        <title>Genome mining and metabolic profiling illuminate the polycyclic tetramate macrolactams from Streptomyces koyangensis SCSIO 5802.</title>
        <authorList>
            <person name="Ding W."/>
        </authorList>
    </citation>
    <scope>NUCLEOTIDE SEQUENCE [LARGE SCALE GENOMIC DNA]</scope>
    <source>
        <strain evidence="2 3">SCSIO 5802</strain>
    </source>
</reference>
<dbReference type="Proteomes" id="UP000596311">
    <property type="component" value="Chromosome"/>
</dbReference>
<dbReference type="GO" id="GO:0008168">
    <property type="term" value="F:methyltransferase activity"/>
    <property type="evidence" value="ECO:0007669"/>
    <property type="project" value="UniProtKB-KW"/>
</dbReference>
<dbReference type="SUPFAM" id="SSF53335">
    <property type="entry name" value="S-adenosyl-L-methionine-dependent methyltransferases"/>
    <property type="match status" value="1"/>
</dbReference>
<dbReference type="InterPro" id="IPR029063">
    <property type="entry name" value="SAM-dependent_MTases_sf"/>
</dbReference>
<keyword evidence="2" id="KW-0808">Transferase</keyword>
<dbReference type="CDD" id="cd02440">
    <property type="entry name" value="AdoMet_MTases"/>
    <property type="match status" value="1"/>
</dbReference>
<dbReference type="GO" id="GO:0032259">
    <property type="term" value="P:methylation"/>
    <property type="evidence" value="ECO:0007669"/>
    <property type="project" value="UniProtKB-KW"/>
</dbReference>
<dbReference type="RefSeq" id="WP_203215153.1">
    <property type="nucleotide sequence ID" value="NZ_CP049945.1"/>
</dbReference>
<proteinExistence type="predicted"/>
<dbReference type="EMBL" id="CP049945">
    <property type="protein sequence ID" value="QRF03702.1"/>
    <property type="molecule type" value="Genomic_DNA"/>
</dbReference>
<evidence type="ECO:0000313" key="2">
    <source>
        <dbReference type="EMBL" id="QRF03702.1"/>
    </source>
</evidence>
<dbReference type="InterPro" id="IPR041698">
    <property type="entry name" value="Methyltransf_25"/>
</dbReference>